<dbReference type="SUPFAM" id="SSF51126">
    <property type="entry name" value="Pectin lyase-like"/>
    <property type="match status" value="1"/>
</dbReference>
<evidence type="ECO:0000313" key="2">
    <source>
        <dbReference type="EMBL" id="GMF65695.1"/>
    </source>
</evidence>
<dbReference type="Proteomes" id="UP001165083">
    <property type="component" value="Unassembled WGS sequence"/>
</dbReference>
<reference evidence="2" key="1">
    <citation type="submission" date="2023-04" db="EMBL/GenBank/DDBJ databases">
        <title>Phytophthora lilii NBRC 32176.</title>
        <authorList>
            <person name="Ichikawa N."/>
            <person name="Sato H."/>
            <person name="Tonouchi N."/>
        </authorList>
    </citation>
    <scope>NUCLEOTIDE SEQUENCE</scope>
    <source>
        <strain evidence="2">NBRC 32176</strain>
    </source>
</reference>
<accession>A0A9W7DD20</accession>
<dbReference type="InterPro" id="IPR011050">
    <property type="entry name" value="Pectin_lyase_fold/virulence"/>
</dbReference>
<evidence type="ECO:0000256" key="1">
    <source>
        <dbReference type="SAM" id="MobiDB-lite"/>
    </source>
</evidence>
<dbReference type="InterPro" id="IPR012334">
    <property type="entry name" value="Pectin_lyas_fold"/>
</dbReference>
<feature type="compositionally biased region" description="Basic and acidic residues" evidence="1">
    <location>
        <begin position="144"/>
        <end position="163"/>
    </location>
</feature>
<sequence length="224" mass="24334">MENCDSFAAGTTGGGDVDPVCPTTVGELSSYLSDDQARVIVVNQEFNFVGIEGSTTETGCRSKNALTCIAENSGYEPQNTIESASSTCDGISVEVTYDVAGTNPLTVAGHSQLLATVSGFVPATPYVKTLFGEGTSGRSQRQGPPDRRQQCHRPEHSHHEPESNLRLGSYRHHRRGRRTTHGHMDRPREGLQRWAANCIKPKVRIPAFSRNTGIDRAGPHVDEM</sequence>
<dbReference type="EMBL" id="BSXW01012493">
    <property type="protein sequence ID" value="GMF65695.1"/>
    <property type="molecule type" value="Genomic_DNA"/>
</dbReference>
<feature type="region of interest" description="Disordered" evidence="1">
    <location>
        <begin position="131"/>
        <end position="189"/>
    </location>
</feature>
<evidence type="ECO:0000313" key="3">
    <source>
        <dbReference type="Proteomes" id="UP001165083"/>
    </source>
</evidence>
<keyword evidence="3" id="KW-1185">Reference proteome</keyword>
<gene>
    <name evidence="2" type="ORF">Plil01_001831800</name>
</gene>
<dbReference type="Gene3D" id="2.160.20.10">
    <property type="entry name" value="Single-stranded right-handed beta-helix, Pectin lyase-like"/>
    <property type="match status" value="1"/>
</dbReference>
<comment type="caution">
    <text evidence="2">The sequence shown here is derived from an EMBL/GenBank/DDBJ whole genome shotgun (WGS) entry which is preliminary data.</text>
</comment>
<feature type="compositionally biased region" description="Basic residues" evidence="1">
    <location>
        <begin position="169"/>
        <end position="181"/>
    </location>
</feature>
<organism evidence="2 3">
    <name type="scientific">Phytophthora lilii</name>
    <dbReference type="NCBI Taxonomy" id="2077276"/>
    <lineage>
        <taxon>Eukaryota</taxon>
        <taxon>Sar</taxon>
        <taxon>Stramenopiles</taxon>
        <taxon>Oomycota</taxon>
        <taxon>Peronosporomycetes</taxon>
        <taxon>Peronosporales</taxon>
        <taxon>Peronosporaceae</taxon>
        <taxon>Phytophthora</taxon>
    </lineage>
</organism>
<name>A0A9W7DD20_9STRA</name>
<proteinExistence type="predicted"/>
<protein>
    <submittedName>
        <fullName evidence="2">Unnamed protein product</fullName>
    </submittedName>
</protein>
<dbReference type="OrthoDB" id="1637350at2759"/>
<dbReference type="AlphaFoldDB" id="A0A9W7DD20"/>